<dbReference type="PROSITE" id="PS51318">
    <property type="entry name" value="TAT"/>
    <property type="match status" value="1"/>
</dbReference>
<evidence type="ECO:0000256" key="6">
    <source>
        <dbReference type="SAM" id="Phobius"/>
    </source>
</evidence>
<dbReference type="PRINTS" id="PR01715">
    <property type="entry name" value="FERRIBNDNGPP"/>
</dbReference>
<comment type="caution">
    <text evidence="8">The sequence shown here is derived from an EMBL/GenBank/DDBJ whole genome shotgun (WGS) entry which is preliminary data.</text>
</comment>
<evidence type="ECO:0000313" key="8">
    <source>
        <dbReference type="EMBL" id="PKR55027.1"/>
    </source>
</evidence>
<comment type="subcellular location">
    <subcellularLocation>
        <location evidence="1">Cell envelope</location>
    </subcellularLocation>
</comment>
<keyword evidence="6" id="KW-0472">Membrane</keyword>
<dbReference type="OrthoDB" id="8370650at2"/>
<organism evidence="8 9">
    <name type="scientific">Thalassospira marina</name>
    <dbReference type="NCBI Taxonomy" id="2048283"/>
    <lineage>
        <taxon>Bacteria</taxon>
        <taxon>Pseudomonadati</taxon>
        <taxon>Pseudomonadota</taxon>
        <taxon>Alphaproteobacteria</taxon>
        <taxon>Rhodospirillales</taxon>
        <taxon>Thalassospiraceae</taxon>
        <taxon>Thalassospira</taxon>
    </lineage>
</organism>
<dbReference type="RefSeq" id="WP_101264870.1">
    <property type="nucleotide sequence ID" value="NZ_NWTK01000003.1"/>
</dbReference>
<name>A0A2N3KWZ7_9PROT</name>
<dbReference type="GO" id="GO:1901678">
    <property type="term" value="P:iron coordination entity transport"/>
    <property type="evidence" value="ECO:0007669"/>
    <property type="project" value="UniProtKB-ARBA"/>
</dbReference>
<keyword evidence="6" id="KW-0812">Transmembrane</keyword>
<dbReference type="InterPro" id="IPR002491">
    <property type="entry name" value="ABC_transptr_periplasmic_BD"/>
</dbReference>
<dbReference type="AlphaFoldDB" id="A0A2N3KWZ7"/>
<dbReference type="GO" id="GO:0030288">
    <property type="term" value="C:outer membrane-bounded periplasmic space"/>
    <property type="evidence" value="ECO:0007669"/>
    <property type="project" value="TreeGrafter"/>
</dbReference>
<accession>A0A2N3KWZ7</accession>
<dbReference type="PANTHER" id="PTHR30532">
    <property type="entry name" value="IRON III DICITRATE-BINDING PERIPLASMIC PROTEIN"/>
    <property type="match status" value="1"/>
</dbReference>
<evidence type="ECO:0000313" key="9">
    <source>
        <dbReference type="Proteomes" id="UP000233597"/>
    </source>
</evidence>
<dbReference type="Proteomes" id="UP000233597">
    <property type="component" value="Unassembled WGS sequence"/>
</dbReference>
<keyword evidence="4" id="KW-0408">Iron</keyword>
<dbReference type="Gene3D" id="3.40.50.1980">
    <property type="entry name" value="Nitrogenase molybdenum iron protein domain"/>
    <property type="match status" value="2"/>
</dbReference>
<evidence type="ECO:0000259" key="7">
    <source>
        <dbReference type="PROSITE" id="PS50983"/>
    </source>
</evidence>
<reference evidence="8 9" key="1">
    <citation type="submission" date="2017-09" db="EMBL/GenBank/DDBJ databases">
        <title>Biodiversity and function of Thalassospira species in the particle-attached aromatic-hydrocarbon-degrading consortia from the surface seawater of the South China Sea.</title>
        <authorList>
            <person name="Dong C."/>
            <person name="Liu R."/>
            <person name="Shao Z."/>
        </authorList>
    </citation>
    <scope>NUCLEOTIDE SEQUENCE [LARGE SCALE GENOMIC DNA]</scope>
    <source>
        <strain evidence="8 9">CSC1P2</strain>
    </source>
</reference>
<comment type="similarity">
    <text evidence="2">Belongs to the bacterial solute-binding protein 8 family.</text>
</comment>
<keyword evidence="6" id="KW-1133">Transmembrane helix</keyword>
<protein>
    <submittedName>
        <fullName evidence="8">Iron complex transporter substrate-binding protein</fullName>
    </submittedName>
</protein>
<sequence length="307" mass="33740">MTLPVFKAPPLNRRTFLTGIASLALAIPARAYAYPMPKRVLALDWASAANILALGITPLAMPEIDRYRQLMVEPAIPASVAELGLRSEPNLERIASLAPDILVMNPQLAALKSRLEKVGEVVFFEPHLLDRADPHPDHIAHGKEQLAQLASQLGATPQCRDYIANFDRDLAAGKVKITQYDGRPLYIISIVDANRALVFGQNSLFQNVLDHWNIQNAWHEQTSIFGHTTITLDQLTANPDARIINIGAQARMAIAIKFGIPVFTSLPAVRAGRIRLLPETLFYGGLPCAHRFARLLADALTLQDTPS</sequence>
<keyword evidence="3" id="KW-0813">Transport</keyword>
<dbReference type="SUPFAM" id="SSF53807">
    <property type="entry name" value="Helical backbone' metal receptor"/>
    <property type="match status" value="1"/>
</dbReference>
<dbReference type="EMBL" id="NWTK01000003">
    <property type="protein sequence ID" value="PKR55027.1"/>
    <property type="molecule type" value="Genomic_DNA"/>
</dbReference>
<dbReference type="InterPro" id="IPR051313">
    <property type="entry name" value="Bact_iron-sidero_bind"/>
</dbReference>
<evidence type="ECO:0000256" key="4">
    <source>
        <dbReference type="ARBA" id="ARBA00022496"/>
    </source>
</evidence>
<feature type="domain" description="Fe/B12 periplasmic-binding" evidence="7">
    <location>
        <begin position="39"/>
        <end position="307"/>
    </location>
</feature>
<keyword evidence="5" id="KW-0732">Signal</keyword>
<keyword evidence="4" id="KW-0410">Iron transport</keyword>
<dbReference type="InterPro" id="IPR006311">
    <property type="entry name" value="TAT_signal"/>
</dbReference>
<proteinExistence type="inferred from homology"/>
<evidence type="ECO:0000256" key="1">
    <source>
        <dbReference type="ARBA" id="ARBA00004196"/>
    </source>
</evidence>
<evidence type="ECO:0000256" key="3">
    <source>
        <dbReference type="ARBA" id="ARBA00022448"/>
    </source>
</evidence>
<evidence type="ECO:0000256" key="2">
    <source>
        <dbReference type="ARBA" id="ARBA00008814"/>
    </source>
</evidence>
<feature type="transmembrane region" description="Helical" evidence="6">
    <location>
        <begin position="41"/>
        <end position="61"/>
    </location>
</feature>
<dbReference type="PANTHER" id="PTHR30532:SF1">
    <property type="entry name" value="IRON(3+)-HYDROXAMATE-BINDING PROTEIN FHUD"/>
    <property type="match status" value="1"/>
</dbReference>
<dbReference type="PROSITE" id="PS50983">
    <property type="entry name" value="FE_B12_PBP"/>
    <property type="match status" value="1"/>
</dbReference>
<evidence type="ECO:0000256" key="5">
    <source>
        <dbReference type="ARBA" id="ARBA00022729"/>
    </source>
</evidence>
<dbReference type="Pfam" id="PF01497">
    <property type="entry name" value="Peripla_BP_2"/>
    <property type="match status" value="1"/>
</dbReference>
<gene>
    <name evidence="8" type="ORF">COO20_06480</name>
</gene>
<keyword evidence="4" id="KW-0406">Ion transport</keyword>